<evidence type="ECO:0000256" key="2">
    <source>
        <dbReference type="ARBA" id="ARBA00004906"/>
    </source>
</evidence>
<evidence type="ECO:0000256" key="3">
    <source>
        <dbReference type="ARBA" id="ARBA00012483"/>
    </source>
</evidence>
<proteinExistence type="predicted"/>
<dbReference type="AlphaFoldDB" id="A0A2I0B9C7"/>
<dbReference type="EMBL" id="KZ451905">
    <property type="protein sequence ID" value="PKA64408.1"/>
    <property type="molecule type" value="Genomic_DNA"/>
</dbReference>
<dbReference type="GO" id="GO:0016567">
    <property type="term" value="P:protein ubiquitination"/>
    <property type="evidence" value="ECO:0007669"/>
    <property type="project" value="UniProtKB-UniPathway"/>
</dbReference>
<gene>
    <name evidence="7" type="primary">PUB44</name>
    <name evidence="7" type="ORF">AXF42_Ash009630</name>
</gene>
<dbReference type="InterPro" id="IPR011989">
    <property type="entry name" value="ARM-like"/>
</dbReference>
<dbReference type="InterPro" id="IPR003613">
    <property type="entry name" value="Ubox_domain"/>
</dbReference>
<evidence type="ECO:0000313" key="8">
    <source>
        <dbReference type="Proteomes" id="UP000236161"/>
    </source>
</evidence>
<dbReference type="Pfam" id="PF04564">
    <property type="entry name" value="U-box"/>
    <property type="match status" value="1"/>
</dbReference>
<dbReference type="PANTHER" id="PTHR45958:SF15">
    <property type="entry name" value="RING-TYPE E3 UBIQUITIN TRANSFERASE"/>
    <property type="match status" value="1"/>
</dbReference>
<dbReference type="InterPro" id="IPR013083">
    <property type="entry name" value="Znf_RING/FYVE/PHD"/>
</dbReference>
<keyword evidence="5" id="KW-0175">Coiled coil</keyword>
<reference evidence="7 8" key="1">
    <citation type="journal article" date="2017" name="Nature">
        <title>The Apostasia genome and the evolution of orchids.</title>
        <authorList>
            <person name="Zhang G.Q."/>
            <person name="Liu K.W."/>
            <person name="Li Z."/>
            <person name="Lohaus R."/>
            <person name="Hsiao Y.Y."/>
            <person name="Niu S.C."/>
            <person name="Wang J.Y."/>
            <person name="Lin Y.C."/>
            <person name="Xu Q."/>
            <person name="Chen L.J."/>
            <person name="Yoshida K."/>
            <person name="Fujiwara S."/>
            <person name="Wang Z.W."/>
            <person name="Zhang Y.Q."/>
            <person name="Mitsuda N."/>
            <person name="Wang M."/>
            <person name="Liu G.H."/>
            <person name="Pecoraro L."/>
            <person name="Huang H.X."/>
            <person name="Xiao X.J."/>
            <person name="Lin M."/>
            <person name="Wu X.Y."/>
            <person name="Wu W.L."/>
            <person name="Chen Y.Y."/>
            <person name="Chang S.B."/>
            <person name="Sakamoto S."/>
            <person name="Ohme-Takagi M."/>
            <person name="Yagi M."/>
            <person name="Zeng S.J."/>
            <person name="Shen C.Y."/>
            <person name="Yeh C.M."/>
            <person name="Luo Y.B."/>
            <person name="Tsai W.C."/>
            <person name="Van de Peer Y."/>
            <person name="Liu Z.J."/>
        </authorList>
    </citation>
    <scope>NUCLEOTIDE SEQUENCE [LARGE SCALE GENOMIC DNA]</scope>
    <source>
        <strain evidence="8">cv. Shenzhen</strain>
        <tissue evidence="7">Stem</tissue>
    </source>
</reference>
<name>A0A2I0B9C7_9ASPA</name>
<dbReference type="UniPathway" id="UPA00143"/>
<keyword evidence="8" id="KW-1185">Reference proteome</keyword>
<dbReference type="OrthoDB" id="1897399at2759"/>
<feature type="coiled-coil region" evidence="5">
    <location>
        <begin position="959"/>
        <end position="986"/>
    </location>
</feature>
<accession>A0A2I0B9C7</accession>
<dbReference type="Proteomes" id="UP000236161">
    <property type="component" value="Unassembled WGS sequence"/>
</dbReference>
<dbReference type="EC" id="2.3.2.27" evidence="3"/>
<dbReference type="GO" id="GO:0061630">
    <property type="term" value="F:ubiquitin protein ligase activity"/>
    <property type="evidence" value="ECO:0007669"/>
    <property type="project" value="UniProtKB-EC"/>
</dbReference>
<dbReference type="Gene3D" id="3.30.40.10">
    <property type="entry name" value="Zinc/RING finger domain, C3HC4 (zinc finger)"/>
    <property type="match status" value="1"/>
</dbReference>
<dbReference type="Gene3D" id="1.25.10.10">
    <property type="entry name" value="Leucine-rich Repeat Variant"/>
    <property type="match status" value="3"/>
</dbReference>
<evidence type="ECO:0000256" key="5">
    <source>
        <dbReference type="SAM" id="Coils"/>
    </source>
</evidence>
<keyword evidence="4" id="KW-0808">Transferase</keyword>
<dbReference type="InterPro" id="IPR052608">
    <property type="entry name" value="U-box_domain_protein"/>
</dbReference>
<feature type="domain" description="U-box" evidence="6">
    <location>
        <begin position="243"/>
        <end position="317"/>
    </location>
</feature>
<organism evidence="7 8">
    <name type="scientific">Apostasia shenzhenica</name>
    <dbReference type="NCBI Taxonomy" id="1088818"/>
    <lineage>
        <taxon>Eukaryota</taxon>
        <taxon>Viridiplantae</taxon>
        <taxon>Streptophyta</taxon>
        <taxon>Embryophyta</taxon>
        <taxon>Tracheophyta</taxon>
        <taxon>Spermatophyta</taxon>
        <taxon>Magnoliopsida</taxon>
        <taxon>Liliopsida</taxon>
        <taxon>Asparagales</taxon>
        <taxon>Orchidaceae</taxon>
        <taxon>Apostasioideae</taxon>
        <taxon>Apostasia</taxon>
    </lineage>
</organism>
<dbReference type="SUPFAM" id="SSF48371">
    <property type="entry name" value="ARM repeat"/>
    <property type="match status" value="2"/>
</dbReference>
<dbReference type="InterPro" id="IPR016024">
    <property type="entry name" value="ARM-type_fold"/>
</dbReference>
<comment type="pathway">
    <text evidence="2">Protein modification; protein ubiquitination.</text>
</comment>
<evidence type="ECO:0000256" key="4">
    <source>
        <dbReference type="ARBA" id="ARBA00022679"/>
    </source>
</evidence>
<evidence type="ECO:0000259" key="6">
    <source>
        <dbReference type="PROSITE" id="PS51698"/>
    </source>
</evidence>
<dbReference type="PROSITE" id="PS51698">
    <property type="entry name" value="U_BOX"/>
    <property type="match status" value="1"/>
</dbReference>
<sequence>MSGLELPIGALLSLVIDQVIKTAKAVNGVLIEKEYFKTLSQYLGEIENILKELQHPHILNDCECVQQMLLFLVTDCNMADELVRKYDNCGKFYSFVFCRKIANEVQCVTRKIGTSLATLSLANSEVLYKISEKAYRLQADMQRVVFQVPQNRLLLLDRLEQIVNEQKKDSIKPSEMSRELHLLVKGKEEAVLLKHTSDEIYLNQVIDLLYHSGVPHDEEEIREHYNSLVNNIGGYALSKDFIEPEPMYICPINGSVMVNPVMLCTGSTFEKETIEAMLKEGLTSDPCNGKPLEDLNLTPNISVKQMIQSWKEQNCCLKIRRAKEILQTKSTDHSTFDAALCKLEDAIKESMICKDWIAIEGIIDFIIPLLESSGCNLKLRALQTLLQDKVVAAGGLGHIVKGLEDDSDVKMAAVNLLFELLHENKLFHHAESQEGCHWNEGFCRELKELQGTIIFLIVCISDKQYAELAKKAEEILLRLCDNDDKTIAVVASYHWYKPLVQRLSDGGPESSKVSMLKALEEMTLLDDDVKQLGKDGVISPLLKMAEGEGESKELALMILFELSSSCENKSLMVEARVVPLLTDLNFSSLPRTVIEKCAEILEKLTSSGIEFLTALEIEQIITKLVYMLQAPFTCSDIQKPTLRTILSIYKSAKTAAEKAMTTTNGVSTVLLLLDNPDNEVRELTVRLIYQFCMNKPDIIPENLLHGSRLKTLLSFLEDDNNLEMQSITSGLLAILSKSKVELTKSLVELSMLPVLLNILNNKLISAKENVLDLLSSFMDPADINMQKRVVSSEAYPVLVLILTSGSMGAKARAAALIGNLSSNSPKLTAAPPKVTGCLCFASKPVPVCKVHRGICDVKSSFCMLKANALQPLVSLFQHHDDAVTLETLRALGTLVQKGLESEGAEVLHQSKALDPMVDVLNEGVPDLLEEVVDILDKVFTFKDLADKYSLRARTPLVYLSNNKNVNENLRAKAASLLKKIQSHSQAAGSMP</sequence>
<evidence type="ECO:0000256" key="1">
    <source>
        <dbReference type="ARBA" id="ARBA00000900"/>
    </source>
</evidence>
<protein>
    <recommendedName>
        <fullName evidence="3">RING-type E3 ubiquitin transferase</fullName>
        <ecNumber evidence="3">2.3.2.27</ecNumber>
    </recommendedName>
</protein>
<evidence type="ECO:0000313" key="7">
    <source>
        <dbReference type="EMBL" id="PKA64408.1"/>
    </source>
</evidence>
<comment type="catalytic activity">
    <reaction evidence="1">
        <text>S-ubiquitinyl-[E2 ubiquitin-conjugating enzyme]-L-cysteine + [acceptor protein]-L-lysine = [E2 ubiquitin-conjugating enzyme]-L-cysteine + N(6)-ubiquitinyl-[acceptor protein]-L-lysine.</text>
        <dbReference type="EC" id="2.3.2.27"/>
    </reaction>
</comment>
<dbReference type="SMART" id="SM00504">
    <property type="entry name" value="Ubox"/>
    <property type="match status" value="1"/>
</dbReference>
<dbReference type="PANTHER" id="PTHR45958">
    <property type="entry name" value="RING-TYPE E3 UBIQUITIN TRANSFERASE"/>
    <property type="match status" value="1"/>
</dbReference>
<dbReference type="SUPFAM" id="SSF57850">
    <property type="entry name" value="RING/U-box"/>
    <property type="match status" value="1"/>
</dbReference>
<dbReference type="STRING" id="1088818.A0A2I0B9C7"/>